<accession>A0ABS1RAB7</accession>
<dbReference type="Pfam" id="PF13320">
    <property type="entry name" value="GH123_cat"/>
    <property type="match status" value="1"/>
</dbReference>
<sequence>MPIIIYKNTSGAKLRNLLAVLSLLSLIATVLPAQGQLLKKQNGDFTELADPTADTLSDWSKVPHGLHASFVSIDRRYPKSVLPTVTKTSHTSVIGWKGETVSAQILLWTRENIEDVQVDFGDFRSGKGGIISQKVARARFVRYVMTDEFGKGCGKRSLDEYPASLSPDMLDNLDRFQLEKNKARPVWVTIEIPRSTAAGLYRSQVQISGKKIKPMTLALDLEVIDQTLPPPSEWGFHLDQWQHPSAIARVAQVPVWSDEHFDAMTPVMQLLADAGQKVITTTLNKDPWNIQTFDPYEDMIKWTKGEDGKWTYDYTVFDRWVTFMMQLGINKMINCYSIIPWNNEIHYMDASSGKLVNVKADPGTAIFNELWGNFFDDFKKHLTKKGWLSITNIAMDERDQKSMDAAFRLIDSIAPELGMSFADNKKTYQRYPKSKDISISSLKPFSHDDLVKRRAAGLNTTFYVYCATPFPNQFTFSEPGESTYLAWYALAADFDGFLRWAFNSWVEKPMEDSRFRTWPAGDTYIVYPDGRSSIRYERMLEGIQDYEKVQLLKKMLSARGDQTSLTKLANAIQKLNNNQRTATWNEDLNAAKDLVNQLSRQKIHNQ</sequence>
<dbReference type="InterPro" id="IPR025150">
    <property type="entry name" value="GH123_cat"/>
</dbReference>
<protein>
    <submittedName>
        <fullName evidence="3">DUF4091 domain-containing protein</fullName>
    </submittedName>
</protein>
<dbReference type="RefSeq" id="WP_202105209.1">
    <property type="nucleotide sequence ID" value="NZ_JAERTY010000018.1"/>
</dbReference>
<gene>
    <name evidence="3" type="ORF">JKG61_22235</name>
</gene>
<organism evidence="3 4">
    <name type="scientific">Sphingobacterium faecale</name>
    <dbReference type="NCBI Taxonomy" id="2803775"/>
    <lineage>
        <taxon>Bacteria</taxon>
        <taxon>Pseudomonadati</taxon>
        <taxon>Bacteroidota</taxon>
        <taxon>Sphingobacteriia</taxon>
        <taxon>Sphingobacteriales</taxon>
        <taxon>Sphingobacteriaceae</taxon>
        <taxon>Sphingobacterium</taxon>
    </lineage>
</organism>
<reference evidence="3 4" key="1">
    <citation type="submission" date="2021-01" db="EMBL/GenBank/DDBJ databases">
        <title>C459-1 draft genome sequence.</title>
        <authorList>
            <person name="Zhang X.-F."/>
        </authorList>
    </citation>
    <scope>NUCLEOTIDE SEQUENCE [LARGE SCALE GENOMIC DNA]</scope>
    <source>
        <strain evidence="4">C459-1</strain>
    </source>
</reference>
<keyword evidence="4" id="KW-1185">Reference proteome</keyword>
<name>A0ABS1RAB7_9SPHI</name>
<proteinExistence type="predicted"/>
<dbReference type="InterPro" id="IPR053850">
    <property type="entry name" value="Glyco_hydro_123_N_2"/>
</dbReference>
<evidence type="ECO:0000313" key="4">
    <source>
        <dbReference type="Proteomes" id="UP000625283"/>
    </source>
</evidence>
<evidence type="ECO:0000259" key="2">
    <source>
        <dbReference type="Pfam" id="PF22680"/>
    </source>
</evidence>
<evidence type="ECO:0000259" key="1">
    <source>
        <dbReference type="Pfam" id="PF13320"/>
    </source>
</evidence>
<evidence type="ECO:0000313" key="3">
    <source>
        <dbReference type="EMBL" id="MBL1411494.1"/>
    </source>
</evidence>
<dbReference type="Pfam" id="PF22680">
    <property type="entry name" value="Glyco_hydro_123_N_2"/>
    <property type="match status" value="1"/>
</dbReference>
<dbReference type="EMBL" id="JAERTY010000018">
    <property type="protein sequence ID" value="MBL1411494.1"/>
    <property type="molecule type" value="Genomic_DNA"/>
</dbReference>
<feature type="domain" description="Glycoside hydrolase 123 catalytic" evidence="1">
    <location>
        <begin position="241"/>
        <end position="552"/>
    </location>
</feature>
<comment type="caution">
    <text evidence="3">The sequence shown here is derived from an EMBL/GenBank/DDBJ whole genome shotgun (WGS) entry which is preliminary data.</text>
</comment>
<dbReference type="Proteomes" id="UP000625283">
    <property type="component" value="Unassembled WGS sequence"/>
</dbReference>
<feature type="domain" description="Glycoside hydrolase 123 N-terminal" evidence="2">
    <location>
        <begin position="70"/>
        <end position="208"/>
    </location>
</feature>